<evidence type="ECO:0000313" key="2">
    <source>
        <dbReference type="Proteomes" id="UP000790709"/>
    </source>
</evidence>
<evidence type="ECO:0000313" key="1">
    <source>
        <dbReference type="EMBL" id="KAH7930090.1"/>
    </source>
</evidence>
<protein>
    <submittedName>
        <fullName evidence="1">Uncharacterized protein</fullName>
    </submittedName>
</protein>
<sequence>MANLQFHPSSDMSMTAEEMNEIISQLLRPPPENRLTHQQIQDLTRGLPHVTESDLTTAGHHDSVCPICFNTFLSILAEEEMALAMDSPAHPVEELGVTKLHKTCGHLFCRRDITKWMRDGNESCPSCRTPFITASGPGDGAAAEPRPTRQESLRGDDFLRQFIVESTAAPVNPLMNLDHLPILAVGGDQMRRGHSPREDRRDDRSEFNGMYS</sequence>
<dbReference type="Proteomes" id="UP000790709">
    <property type="component" value="Unassembled WGS sequence"/>
</dbReference>
<dbReference type="EMBL" id="MU266335">
    <property type="protein sequence ID" value="KAH7930090.1"/>
    <property type="molecule type" value="Genomic_DNA"/>
</dbReference>
<name>A0ACB8BW29_9AGAM</name>
<comment type="caution">
    <text evidence="1">The sequence shown here is derived from an EMBL/GenBank/DDBJ whole genome shotgun (WGS) entry which is preliminary data.</text>
</comment>
<reference evidence="1" key="1">
    <citation type="journal article" date="2021" name="New Phytol.">
        <title>Evolutionary innovations through gain and loss of genes in the ectomycorrhizal Boletales.</title>
        <authorList>
            <person name="Wu G."/>
            <person name="Miyauchi S."/>
            <person name="Morin E."/>
            <person name="Kuo A."/>
            <person name="Drula E."/>
            <person name="Varga T."/>
            <person name="Kohler A."/>
            <person name="Feng B."/>
            <person name="Cao Y."/>
            <person name="Lipzen A."/>
            <person name="Daum C."/>
            <person name="Hundley H."/>
            <person name="Pangilinan J."/>
            <person name="Johnson J."/>
            <person name="Barry K."/>
            <person name="LaButti K."/>
            <person name="Ng V."/>
            <person name="Ahrendt S."/>
            <person name="Min B."/>
            <person name="Choi I.G."/>
            <person name="Park H."/>
            <person name="Plett J.M."/>
            <person name="Magnuson J."/>
            <person name="Spatafora J.W."/>
            <person name="Nagy L.G."/>
            <person name="Henrissat B."/>
            <person name="Grigoriev I.V."/>
            <person name="Yang Z.L."/>
            <person name="Xu J."/>
            <person name="Martin F.M."/>
        </authorList>
    </citation>
    <scope>NUCLEOTIDE SEQUENCE</scope>
    <source>
        <strain evidence="1">KUC20120723A-06</strain>
    </source>
</reference>
<accession>A0ACB8BW29</accession>
<organism evidence="1 2">
    <name type="scientific">Leucogyrophana mollusca</name>
    <dbReference type="NCBI Taxonomy" id="85980"/>
    <lineage>
        <taxon>Eukaryota</taxon>
        <taxon>Fungi</taxon>
        <taxon>Dikarya</taxon>
        <taxon>Basidiomycota</taxon>
        <taxon>Agaricomycotina</taxon>
        <taxon>Agaricomycetes</taxon>
        <taxon>Agaricomycetidae</taxon>
        <taxon>Boletales</taxon>
        <taxon>Boletales incertae sedis</taxon>
        <taxon>Leucogyrophana</taxon>
    </lineage>
</organism>
<gene>
    <name evidence="1" type="ORF">BV22DRAFT_1116461</name>
</gene>
<proteinExistence type="predicted"/>
<keyword evidence="2" id="KW-1185">Reference proteome</keyword>